<evidence type="ECO:0000256" key="2">
    <source>
        <dbReference type="SAM" id="Phobius"/>
    </source>
</evidence>
<feature type="transmembrane region" description="Helical" evidence="2">
    <location>
        <begin position="174"/>
        <end position="193"/>
    </location>
</feature>
<feature type="compositionally biased region" description="Polar residues" evidence="1">
    <location>
        <begin position="940"/>
        <end position="952"/>
    </location>
</feature>
<gene>
    <name evidence="3" type="ORF">TCIL3000_10_8330</name>
</gene>
<feature type="compositionally biased region" description="Basic residues" evidence="1">
    <location>
        <begin position="815"/>
        <end position="828"/>
    </location>
</feature>
<feature type="transmembrane region" description="Helical" evidence="2">
    <location>
        <begin position="205"/>
        <end position="223"/>
    </location>
</feature>
<proteinExistence type="predicted"/>
<feature type="transmembrane region" description="Helical" evidence="2">
    <location>
        <begin position="323"/>
        <end position="343"/>
    </location>
</feature>
<feature type="compositionally biased region" description="Basic and acidic residues" evidence="1">
    <location>
        <begin position="882"/>
        <end position="893"/>
    </location>
</feature>
<feature type="transmembrane region" description="Helical" evidence="2">
    <location>
        <begin position="128"/>
        <end position="144"/>
    </location>
</feature>
<feature type="compositionally biased region" description="Polar residues" evidence="1">
    <location>
        <begin position="445"/>
        <end position="457"/>
    </location>
</feature>
<reference evidence="3" key="1">
    <citation type="journal article" date="2012" name="Proc. Natl. Acad. Sci. U.S.A.">
        <title>Antigenic diversity is generated by distinct evolutionary mechanisms in African trypanosome species.</title>
        <authorList>
            <person name="Jackson A.P."/>
            <person name="Berry A."/>
            <person name="Aslett M."/>
            <person name="Allison H.C."/>
            <person name="Burton P."/>
            <person name="Vavrova-Anderson J."/>
            <person name="Brown R."/>
            <person name="Browne H."/>
            <person name="Corton N."/>
            <person name="Hauser H."/>
            <person name="Gamble J."/>
            <person name="Gilderthorp R."/>
            <person name="Marcello L."/>
            <person name="McQuillan J."/>
            <person name="Otto T.D."/>
            <person name="Quail M.A."/>
            <person name="Sanders M.J."/>
            <person name="van Tonder A."/>
            <person name="Ginger M.L."/>
            <person name="Field M.C."/>
            <person name="Barry J.D."/>
            <person name="Hertz-Fowler C."/>
            <person name="Berriman M."/>
        </authorList>
    </citation>
    <scope>NUCLEOTIDE SEQUENCE</scope>
    <source>
        <strain evidence="3">IL3000</strain>
    </source>
</reference>
<feature type="transmembrane region" description="Helical" evidence="2">
    <location>
        <begin position="378"/>
        <end position="399"/>
    </location>
</feature>
<feature type="transmembrane region" description="Helical" evidence="2">
    <location>
        <begin position="37"/>
        <end position="55"/>
    </location>
</feature>
<feature type="compositionally biased region" description="Basic and acidic residues" evidence="1">
    <location>
        <begin position="460"/>
        <end position="470"/>
    </location>
</feature>
<keyword evidence="2" id="KW-1133">Transmembrane helix</keyword>
<feature type="compositionally biased region" description="Basic and acidic residues" evidence="1">
    <location>
        <begin position="922"/>
        <end position="935"/>
    </location>
</feature>
<feature type="transmembrane region" description="Helical" evidence="2">
    <location>
        <begin position="349"/>
        <end position="366"/>
    </location>
</feature>
<keyword evidence="2" id="KW-0472">Membrane</keyword>
<sequence>MYLSCERLFKLAGLVEDRFAVGKGGAIALASQWNNGGAVFCIVFLIAWMLCAAVSEPKVISMKDYPFVLERVILLLRVIVRNDEWMMKDVSMAVPVASGNGPRGFHSGASSRNSGAHQRRKDRMSPRFLFVAEHFLCFFLLHIFDVTTIHYITVVTSAYTICFLFFSRDLASRCLVILYFFSMGYYRSIYSYYLTPQIIGKGSGIYLLFSRYGLSLSLTLLLTELEIFQQQRSAAVVRIAHHFDAIEKSILGSTVKEGRESVQGVIDYLSYVGLNFTIPLCLWFFVTLLEESLDVSCAGIVGTVISVVVVAGGSWKKDMLRALGVSFLCLMCNVTVAILAYCFLPADSLFVIAKTVPAALTVVFIANNVPSGCSSSMLLTILWVIMVGFAISLQSSMYVVGEYYPWLNQALHANTVAFGFLIFLSSAFPVPKCGSHFCELPKPATKTSNVTTKQPPSANKGEHKQKEKVSRAPPTALVHKLPLFPPTIKVRNNASNEDVLFTVPCICPPDAVVDGVKEGSYEQSVENFPTTCEEGDIVVGVVCEPTSWDGRDCLHRVMDNGPATDRPENFLVQEWTTTNSTSDHGEGFSVSCVVEAQVEVGTMTEMERSETEEDSAPKGESATEEEKDTSNDATCVPQTVKDDTAAMDGAADSSPVIPPVQPGKKPKSQQAASVAPKQKGKAPMEAGTVAGVPQNPRKKQSGVDSDAPSIAKASSQTAVALEGSTKKCSVVAACERTPVGGVVKVLPQNHPAPSQQDARKEVNIPLPRRMVKVQVETNEENPQAEKLAREPLPQPEISPCDKPKGNEAENAKKENAKKRRRRSRKKENRKNESSGSDGGNGENGHETPEKSDQKRRNDSKSKKSKKEEKQRSNGGDGNRSNSKTEKKKAEGKGTKGSNRNNENKNKGKTSNKSDLSTGPRSDSVKDSGKLSENRDGVSITIPQPRSWSTTPQGPLLPRNFTSLDDVITKPASWFLSDSVGICESENDVGSVSATNTKTHFRVNSFSSLGESHFSEVSHLNLNTISIKEATQLDGVRTIPPDALNALENFAKVWEVREDVPRGSGGNGSSKSPTKIKQRNTPASSWTVSDSSVEPTRLRVPYQVGNGIAVSQNFSTLVEKDIKLAEGGTGAFSDHRNHATSTVERNVNSFYGYQAPQNEFLMMTDRQMAMCPMYAPHYAVQQRGLFPSMQGGMAALQQSSQQQQQHVVIYPQIAVPVSQVHHRVWQH</sequence>
<feature type="region of interest" description="Disordered" evidence="1">
    <location>
        <begin position="1058"/>
        <end position="1091"/>
    </location>
</feature>
<accession>G0UXE0</accession>
<evidence type="ECO:0000256" key="1">
    <source>
        <dbReference type="SAM" id="MobiDB-lite"/>
    </source>
</evidence>
<dbReference type="VEuPathDB" id="TriTrypDB:TcIL3000_10_8330"/>
<dbReference type="EMBL" id="HE575323">
    <property type="protein sequence ID" value="CCC94057.1"/>
    <property type="molecule type" value="Genomic_DNA"/>
</dbReference>
<feature type="compositionally biased region" description="Basic and acidic residues" evidence="1">
    <location>
        <begin position="799"/>
        <end position="814"/>
    </location>
</feature>
<feature type="transmembrane region" description="Helical" evidence="2">
    <location>
        <begin position="150"/>
        <end position="167"/>
    </location>
</feature>
<evidence type="ECO:0000313" key="3">
    <source>
        <dbReference type="EMBL" id="CCC94057.1"/>
    </source>
</evidence>
<dbReference type="AlphaFoldDB" id="G0UXE0"/>
<feature type="transmembrane region" description="Helical" evidence="2">
    <location>
        <begin position="268"/>
        <end position="286"/>
    </location>
</feature>
<feature type="region of interest" description="Disordered" evidence="1">
    <location>
        <begin position="602"/>
        <end position="726"/>
    </location>
</feature>
<protein>
    <submittedName>
        <fullName evidence="3">Uncharacterized protein TCIL3000_10_8330</fullName>
    </submittedName>
</protein>
<feature type="region of interest" description="Disordered" evidence="1">
    <location>
        <begin position="445"/>
        <end position="471"/>
    </location>
</feature>
<feature type="transmembrane region" description="Helical" evidence="2">
    <location>
        <begin position="292"/>
        <end position="311"/>
    </location>
</feature>
<feature type="compositionally biased region" description="Polar residues" evidence="1">
    <location>
        <begin position="1068"/>
        <end position="1091"/>
    </location>
</feature>
<keyword evidence="2" id="KW-0812">Transmembrane</keyword>
<feature type="compositionally biased region" description="Polar residues" evidence="1">
    <location>
        <begin position="908"/>
        <end position="920"/>
    </location>
</feature>
<feature type="region of interest" description="Disordered" evidence="1">
    <location>
        <begin position="745"/>
        <end position="955"/>
    </location>
</feature>
<feature type="compositionally biased region" description="Basic and acidic residues" evidence="1">
    <location>
        <begin position="843"/>
        <end position="871"/>
    </location>
</feature>
<organism evidence="3">
    <name type="scientific">Trypanosoma congolense (strain IL3000)</name>
    <dbReference type="NCBI Taxonomy" id="1068625"/>
    <lineage>
        <taxon>Eukaryota</taxon>
        <taxon>Discoba</taxon>
        <taxon>Euglenozoa</taxon>
        <taxon>Kinetoplastea</taxon>
        <taxon>Metakinetoplastina</taxon>
        <taxon>Trypanosomatida</taxon>
        <taxon>Trypanosomatidae</taxon>
        <taxon>Trypanosoma</taxon>
        <taxon>Nannomonas</taxon>
    </lineage>
</organism>
<name>G0UXE0_TRYCI</name>